<feature type="region of interest" description="Disordered" evidence="1">
    <location>
        <begin position="232"/>
        <end position="267"/>
    </location>
</feature>
<feature type="compositionally biased region" description="Basic residues" evidence="1">
    <location>
        <begin position="246"/>
        <end position="267"/>
    </location>
</feature>
<accession>A0A1I7M7M6</accession>
<protein>
    <submittedName>
        <fullName evidence="2">Uncharacterized protein</fullName>
    </submittedName>
</protein>
<dbReference type="AlphaFoldDB" id="A0A1I7M7M6"/>
<dbReference type="InterPro" id="IPR050026">
    <property type="entry name" value="PHA_gran_PhaM_N"/>
</dbReference>
<evidence type="ECO:0000256" key="1">
    <source>
        <dbReference type="SAM" id="MobiDB-lite"/>
    </source>
</evidence>
<dbReference type="EMBL" id="FPBO01000082">
    <property type="protein sequence ID" value="SFV17944.1"/>
    <property type="molecule type" value="Genomic_DNA"/>
</dbReference>
<sequence>MALPQMPNIPGAAVMTDTLDFVKNLWGSMGVVPGIAAPTLSVDELDKKINDLKAVEAWLNLNSSMVRGSIQALEVQRNTIATLKSMGQTMASAMQQSPDKAPEKKLFESIPYASAFFQHAADVLTPAAPGAAPKTAATAAPTQAPTAAPTAAPAAQQATPQAGADGAASDQAAAAAAAMATPAAWWNLLQDQFKQAVSTAMSPEAVSGAAARATEAATKFAQAATKPLAKTVTAKTDADADAAKAPARKVTVRKAPAKKPAPKAGKG</sequence>
<feature type="region of interest" description="Disordered" evidence="1">
    <location>
        <begin position="129"/>
        <end position="167"/>
    </location>
</feature>
<dbReference type="NCBIfam" id="NF043076">
    <property type="entry name" value="PHA_gran_PhaM"/>
    <property type="match status" value="1"/>
</dbReference>
<dbReference type="STRING" id="1035707.SAMN05216552_10823"/>
<proteinExistence type="predicted"/>
<keyword evidence="3" id="KW-1185">Reference proteome</keyword>
<dbReference type="OrthoDB" id="8566581at2"/>
<name>A0A1I7M7M6_9BURK</name>
<dbReference type="Proteomes" id="UP000199391">
    <property type="component" value="Unassembled WGS sequence"/>
</dbReference>
<organism evidence="2 3">
    <name type="scientific">Pseudoduganella namucuonensis</name>
    <dbReference type="NCBI Taxonomy" id="1035707"/>
    <lineage>
        <taxon>Bacteria</taxon>
        <taxon>Pseudomonadati</taxon>
        <taxon>Pseudomonadota</taxon>
        <taxon>Betaproteobacteria</taxon>
        <taxon>Burkholderiales</taxon>
        <taxon>Oxalobacteraceae</taxon>
        <taxon>Telluria group</taxon>
        <taxon>Pseudoduganella</taxon>
    </lineage>
</organism>
<gene>
    <name evidence="2" type="ORF">SAMN05216552_10823</name>
</gene>
<evidence type="ECO:0000313" key="2">
    <source>
        <dbReference type="EMBL" id="SFV17944.1"/>
    </source>
</evidence>
<reference evidence="3" key="1">
    <citation type="submission" date="2016-10" db="EMBL/GenBank/DDBJ databases">
        <authorList>
            <person name="Varghese N."/>
            <person name="Submissions S."/>
        </authorList>
    </citation>
    <scope>NUCLEOTIDE SEQUENCE [LARGE SCALE GENOMIC DNA]</scope>
    <source>
        <strain evidence="3">CGMCC 1.11014</strain>
    </source>
</reference>
<evidence type="ECO:0000313" key="3">
    <source>
        <dbReference type="Proteomes" id="UP000199391"/>
    </source>
</evidence>